<proteinExistence type="predicted"/>
<evidence type="ECO:0000313" key="1">
    <source>
        <dbReference type="EMBL" id="PKG21825.1"/>
    </source>
</evidence>
<reference evidence="1 2" key="1">
    <citation type="journal article" date="2003" name="Int. J. Syst. Evol. Microbiol.">
        <title>Bacillus nealsonii sp. nov., isolated from a spacecraft-assembly facility, whose spores are gamma-radiation resistant.</title>
        <authorList>
            <person name="Venkateswaran K."/>
            <person name="Kempf M."/>
            <person name="Chen F."/>
            <person name="Satomi M."/>
            <person name="Nicholson W."/>
            <person name="Kern R."/>
        </authorList>
    </citation>
    <scope>NUCLEOTIDE SEQUENCE [LARGE SCALE GENOMIC DNA]</scope>
    <source>
        <strain evidence="1 2">FO-92</strain>
    </source>
</reference>
<evidence type="ECO:0000313" key="2">
    <source>
        <dbReference type="Proteomes" id="UP000233375"/>
    </source>
</evidence>
<dbReference type="Proteomes" id="UP000233375">
    <property type="component" value="Unassembled WGS sequence"/>
</dbReference>
<organism evidence="1 2">
    <name type="scientific">Niallia nealsonii</name>
    <dbReference type="NCBI Taxonomy" id="115979"/>
    <lineage>
        <taxon>Bacteria</taxon>
        <taxon>Bacillati</taxon>
        <taxon>Bacillota</taxon>
        <taxon>Bacilli</taxon>
        <taxon>Bacillales</taxon>
        <taxon>Bacillaceae</taxon>
        <taxon>Niallia</taxon>
    </lineage>
</organism>
<sequence length="90" mass="10529">MLMIRHAIGSRLFLETNHYSVTPKEKKWIITASVTKTELKNLLDFQEELNLFIVEENQKTWYYSSNADLTVNAKENEITIVADHQTIYPV</sequence>
<comment type="caution">
    <text evidence="1">The sequence shown here is derived from an EMBL/GenBank/DDBJ whole genome shotgun (WGS) entry which is preliminary data.</text>
</comment>
<name>A0A2N0YX41_9BACI</name>
<dbReference type="EMBL" id="PISE01000060">
    <property type="protein sequence ID" value="PKG21825.1"/>
    <property type="molecule type" value="Genomic_DNA"/>
</dbReference>
<dbReference type="OrthoDB" id="2878419at2"/>
<accession>A0A2N0YX41</accession>
<keyword evidence="2" id="KW-1185">Reference proteome</keyword>
<dbReference type="AlphaFoldDB" id="A0A2N0YX41"/>
<protein>
    <submittedName>
        <fullName evidence="1">Uncharacterized protein</fullName>
    </submittedName>
</protein>
<gene>
    <name evidence="1" type="ORF">CWS01_20410</name>
</gene>
<dbReference type="RefSeq" id="WP_101179076.1">
    <property type="nucleotide sequence ID" value="NZ_PISE01000060.1"/>
</dbReference>